<keyword evidence="2" id="KW-1185">Reference proteome</keyword>
<comment type="caution">
    <text evidence="1">The sequence shown here is derived from an EMBL/GenBank/DDBJ whole genome shotgun (WGS) entry which is preliminary data.</text>
</comment>
<gene>
    <name evidence="1" type="ORF">C8E89_10386</name>
</gene>
<sequence>MTSNDVYERLGVLEQLVQHLYAKTGVPMPDMQTLARSQVSAHVQQLLASGDKMGAIKAYRDEANVDLPTASRFIESL</sequence>
<evidence type="ECO:0000313" key="2">
    <source>
        <dbReference type="Proteomes" id="UP000247781"/>
    </source>
</evidence>
<dbReference type="AlphaFoldDB" id="A0A318HQA9"/>
<protein>
    <submittedName>
        <fullName evidence="1">Uncharacterized protein</fullName>
    </submittedName>
</protein>
<dbReference type="EMBL" id="QJJU01000003">
    <property type="protein sequence ID" value="PXX10999.1"/>
    <property type="molecule type" value="Genomic_DNA"/>
</dbReference>
<name>A0A318HQA9_9MYCO</name>
<evidence type="ECO:0000313" key="1">
    <source>
        <dbReference type="EMBL" id="PXX10999.1"/>
    </source>
</evidence>
<proteinExistence type="predicted"/>
<organism evidence="1 2">
    <name type="scientific">Mycolicibacterium moriokaense</name>
    <dbReference type="NCBI Taxonomy" id="39691"/>
    <lineage>
        <taxon>Bacteria</taxon>
        <taxon>Bacillati</taxon>
        <taxon>Actinomycetota</taxon>
        <taxon>Actinomycetes</taxon>
        <taxon>Mycobacteriales</taxon>
        <taxon>Mycobacteriaceae</taxon>
        <taxon>Mycolicibacterium</taxon>
    </lineage>
</organism>
<dbReference type="RefSeq" id="WP_110315093.1">
    <property type="nucleotide sequence ID" value="NZ_QJJU01000003.1"/>
</dbReference>
<dbReference type="OrthoDB" id="3298842at2"/>
<reference evidence="1 2" key="2">
    <citation type="submission" date="2018-06" db="EMBL/GenBank/DDBJ databases">
        <title>Sequencing of bacterial isolates from soil warming experiment in Harvard Forest, Massachusetts, USA.</title>
        <authorList>
            <person name="Deangelis K.PhD."/>
        </authorList>
    </citation>
    <scope>NUCLEOTIDE SEQUENCE [LARGE SCALE GENOMIC DNA]</scope>
    <source>
        <strain evidence="1 2">GAS496</strain>
    </source>
</reference>
<accession>A0A318HQA9</accession>
<reference evidence="2" key="1">
    <citation type="submission" date="2018-05" db="EMBL/GenBank/DDBJ databases">
        <authorList>
            <person name="Deangelis K."/>
            <person name="Huntemann M."/>
            <person name="Clum A."/>
            <person name="Pillay M."/>
            <person name="Palaniappan K."/>
            <person name="Varghese N."/>
            <person name="Mikhailova N."/>
            <person name="Stamatis D."/>
            <person name="Reddy T."/>
            <person name="Daum C."/>
            <person name="Shapiro N."/>
            <person name="Ivanova N."/>
            <person name="Kyrpides N."/>
            <person name="Woyke T."/>
        </authorList>
    </citation>
    <scope>NUCLEOTIDE SEQUENCE [LARGE SCALE GENOMIC DNA]</scope>
    <source>
        <strain evidence="2">GAS496</strain>
    </source>
</reference>
<dbReference type="Proteomes" id="UP000247781">
    <property type="component" value="Unassembled WGS sequence"/>
</dbReference>